<dbReference type="Pfam" id="PF05704">
    <property type="entry name" value="Caps_synth"/>
    <property type="match status" value="1"/>
</dbReference>
<dbReference type="InterPro" id="IPR051706">
    <property type="entry name" value="Glycosyltransferase_domain"/>
</dbReference>
<evidence type="ECO:0000313" key="1">
    <source>
        <dbReference type="EMBL" id="QOW37996.1"/>
    </source>
</evidence>
<dbReference type="GO" id="GO:0051999">
    <property type="term" value="P:mannosyl-inositol phosphorylceramide biosynthetic process"/>
    <property type="evidence" value="ECO:0007669"/>
    <property type="project" value="TreeGrafter"/>
</dbReference>
<dbReference type="EMBL" id="MT799693">
    <property type="protein sequence ID" value="QOW37996.1"/>
    <property type="molecule type" value="Genomic_DNA"/>
</dbReference>
<sequence>MNRKTSTLEKIKQKGIVNQSRQFIASGMFINTFTNILTLGRSKTALELIQMNKMLKVKNKLRRKYSSQLKKDLEVQRGVVNNTIWIMWLQGLENAPCLVKKAVKSIKQSLPEQRVVILDASNFQDYVDVPLNIIDKWKLGVISNPHFSDIVRMELLIQKGGTWFDATIMLDRNFDTLQNILESNQTFFFQNMRPGQMGNSIWLSTWFIHTCSNEPTLIRVREILYDYWQNHNYLIDYFLFHIIWHLVYEFHDAEYKKIKKISNSTPLQLMYLLNEKNNATLTEEILHDFPLQKLTYKNISDERGTTYWYLMKR</sequence>
<dbReference type="SUPFAM" id="SSF53448">
    <property type="entry name" value="Nucleotide-diphospho-sugar transferases"/>
    <property type="match status" value="1"/>
</dbReference>
<protein>
    <submittedName>
        <fullName evidence="1">GT</fullName>
    </submittedName>
</protein>
<reference evidence="1" key="1">
    <citation type="journal article" date="2020" name="FEMS Microbiol. Lett.">
        <title>Screening for texturing Leuconostoc and genomics behind polysaccharide production.</title>
        <authorList>
            <person name="Poulsen V.K."/>
            <person name="Koza A."/>
            <person name="Al-Nakeeb K."/>
            <person name="Oeregaard G."/>
        </authorList>
    </citation>
    <scope>NUCLEOTIDE SEQUENCE</scope>
    <source>
        <strain evidence="1">Ln7</strain>
    </source>
</reference>
<dbReference type="RefSeq" id="WP_260341920.1">
    <property type="nucleotide sequence ID" value="NZ_CP185977.1"/>
</dbReference>
<dbReference type="PANTHER" id="PTHR32385">
    <property type="entry name" value="MANNOSYL PHOSPHORYLINOSITOL CERAMIDE SYNTHASE"/>
    <property type="match status" value="1"/>
</dbReference>
<name>A0A7S7AA25_LEUME</name>
<dbReference type="AlphaFoldDB" id="A0A7S7AA25"/>
<accession>A0A7S7AA25</accession>
<dbReference type="InterPro" id="IPR008441">
    <property type="entry name" value="AfumC-like_glycosyl_Trfase"/>
</dbReference>
<dbReference type="PANTHER" id="PTHR32385:SF15">
    <property type="entry name" value="INOSITOL PHOSPHOCERAMIDE MANNOSYLTRANSFERASE 1"/>
    <property type="match status" value="1"/>
</dbReference>
<dbReference type="GO" id="GO:0000030">
    <property type="term" value="F:mannosyltransferase activity"/>
    <property type="evidence" value="ECO:0007669"/>
    <property type="project" value="TreeGrafter"/>
</dbReference>
<dbReference type="Gene3D" id="3.90.550.20">
    <property type="match status" value="1"/>
</dbReference>
<dbReference type="InterPro" id="IPR029044">
    <property type="entry name" value="Nucleotide-diphossugar_trans"/>
</dbReference>
<dbReference type="GO" id="GO:0016020">
    <property type="term" value="C:membrane"/>
    <property type="evidence" value="ECO:0007669"/>
    <property type="project" value="GOC"/>
</dbReference>
<proteinExistence type="predicted"/>
<organism evidence="1">
    <name type="scientific">Leuconostoc mesenteroides</name>
    <dbReference type="NCBI Taxonomy" id="1245"/>
    <lineage>
        <taxon>Bacteria</taxon>
        <taxon>Bacillati</taxon>
        <taxon>Bacillota</taxon>
        <taxon>Bacilli</taxon>
        <taxon>Lactobacillales</taxon>
        <taxon>Lactobacillaceae</taxon>
        <taxon>Leuconostoc</taxon>
    </lineage>
</organism>